<accession>A0AAE9LAF9</accession>
<dbReference type="AlphaFoldDB" id="A0AAE9LAF9"/>
<organism evidence="2 3">
    <name type="scientific">Paenibacillus polymyxa</name>
    <name type="common">Bacillus polymyxa</name>
    <dbReference type="NCBI Taxonomy" id="1406"/>
    <lineage>
        <taxon>Bacteria</taxon>
        <taxon>Bacillati</taxon>
        <taxon>Bacillota</taxon>
        <taxon>Bacilli</taxon>
        <taxon>Bacillales</taxon>
        <taxon>Paenibacillaceae</taxon>
        <taxon>Paenibacillus</taxon>
    </lineage>
</organism>
<gene>
    <name evidence="2" type="ORF">MF626_002247</name>
</gene>
<evidence type="ECO:0000313" key="3">
    <source>
        <dbReference type="Proteomes" id="UP001055784"/>
    </source>
</evidence>
<evidence type="ECO:0000313" key="2">
    <source>
        <dbReference type="EMBL" id="URJ52711.1"/>
    </source>
</evidence>
<dbReference type="EMBL" id="CP097770">
    <property type="protein sequence ID" value="URJ52711.1"/>
    <property type="molecule type" value="Genomic_DNA"/>
</dbReference>
<dbReference type="Pfam" id="PF07833">
    <property type="entry name" value="Cu_amine_oxidN1"/>
    <property type="match status" value="1"/>
</dbReference>
<reference evidence="2" key="1">
    <citation type="submission" date="2022-11" db="EMBL/GenBank/DDBJ databases">
        <authorList>
            <person name="Vasilchenko N.G."/>
            <person name="Prazdnova E.V."/>
            <person name="Gorovtsov A.V."/>
            <person name="Chistyakov V.A."/>
            <person name="Pak M.L."/>
        </authorList>
    </citation>
    <scope>NUCLEOTIDE SEQUENCE</scope>
    <source>
        <strain evidence="2">R 4.5</strain>
    </source>
</reference>
<dbReference type="Proteomes" id="UP001055784">
    <property type="component" value="Chromosome"/>
</dbReference>
<dbReference type="RefSeq" id="WP_250261874.1">
    <property type="nucleotide sequence ID" value="NZ_CP097770.1"/>
</dbReference>
<proteinExistence type="predicted"/>
<sequence length="163" mass="17865">MKDKVKGLLLGVAIGTMFTGGSVLAANYKGVDVVFKDIQIYVDQVKKSSNSAIIYDGTTYIPARTVSKALDKQVSLDGNNLYIGKQPTNKNITKAQAVKLVKEKYFPKAPSQLTIEVDNTEGNTYLIHAYEVVIDDPNTGAGHTATWGWYYVDMKSGKVTSMY</sequence>
<feature type="domain" description="Copper amine oxidase-like N-terminal" evidence="1">
    <location>
        <begin position="31"/>
        <end position="80"/>
    </location>
</feature>
<dbReference type="InterPro" id="IPR012854">
    <property type="entry name" value="Cu_amine_oxidase-like_N"/>
</dbReference>
<name>A0AAE9LAF9_PAEPO</name>
<protein>
    <submittedName>
        <fullName evidence="2">Stalk domain-containing protein</fullName>
    </submittedName>
</protein>
<evidence type="ECO:0000259" key="1">
    <source>
        <dbReference type="Pfam" id="PF07833"/>
    </source>
</evidence>